<dbReference type="InterPro" id="IPR042214">
    <property type="entry name" value="TruD_catalytic"/>
</dbReference>
<dbReference type="PIRSF" id="PIRSF037016">
    <property type="entry name" value="Pseudouridin_synth_euk_prd"/>
    <property type="match status" value="1"/>
</dbReference>
<dbReference type="Gene3D" id="1.10.1510.30">
    <property type="match status" value="1"/>
</dbReference>
<protein>
    <submittedName>
        <fullName evidence="4">tRNA pseudouridine synthase D</fullName>
        <ecNumber evidence="4">5.4.99.27</ecNumber>
    </submittedName>
</protein>
<dbReference type="PROSITE" id="PS50984">
    <property type="entry name" value="TRUD"/>
    <property type="match status" value="1"/>
</dbReference>
<evidence type="ECO:0000256" key="2">
    <source>
        <dbReference type="ARBA" id="ARBA00023235"/>
    </source>
</evidence>
<dbReference type="InterPro" id="IPR020103">
    <property type="entry name" value="PsdUridine_synth_cat_dom_sf"/>
</dbReference>
<accession>A0A5C5W663</accession>
<evidence type="ECO:0000256" key="1">
    <source>
        <dbReference type="ARBA" id="ARBA00007953"/>
    </source>
</evidence>
<name>A0A5C5W663_9PLAN</name>
<evidence type="ECO:0000259" key="3">
    <source>
        <dbReference type="PROSITE" id="PS50984"/>
    </source>
</evidence>
<evidence type="ECO:0000313" key="4">
    <source>
        <dbReference type="EMBL" id="TWT46376.1"/>
    </source>
</evidence>
<proteinExistence type="inferred from homology"/>
<dbReference type="GO" id="GO:0006396">
    <property type="term" value="P:RNA processing"/>
    <property type="evidence" value="ECO:0007669"/>
    <property type="project" value="UniProtKB-ARBA"/>
</dbReference>
<dbReference type="Gene3D" id="3.30.2350.20">
    <property type="entry name" value="TruD, catalytic domain"/>
    <property type="match status" value="1"/>
</dbReference>
<feature type="domain" description="TRUD" evidence="3">
    <location>
        <begin position="135"/>
        <end position="348"/>
    </location>
</feature>
<dbReference type="PANTHER" id="PTHR13326:SF21">
    <property type="entry name" value="PSEUDOURIDYLATE SYNTHASE PUS7L"/>
    <property type="match status" value="1"/>
</dbReference>
<dbReference type="SUPFAM" id="SSF55120">
    <property type="entry name" value="Pseudouridine synthase"/>
    <property type="match status" value="1"/>
</dbReference>
<dbReference type="AlphaFoldDB" id="A0A5C5W663"/>
<dbReference type="GO" id="GO:0003723">
    <property type="term" value="F:RNA binding"/>
    <property type="evidence" value="ECO:0007669"/>
    <property type="project" value="InterPro"/>
</dbReference>
<dbReference type="EMBL" id="SIHI01000028">
    <property type="protein sequence ID" value="TWT46376.1"/>
    <property type="molecule type" value="Genomic_DNA"/>
</dbReference>
<evidence type="ECO:0000313" key="5">
    <source>
        <dbReference type="Proteomes" id="UP000317243"/>
    </source>
</evidence>
<sequence length="394" mass="45602">MKLRCHPSDFCVDERNSLSVGRSGSFAVYRLKKSGWTTLDVLQKLARDLKINRRRIHHAGLKDRHAETSQVITIEHGPQRDFDFESFAISYQGQAQRAVTAHDIEGNVFSLVMRSVTENERLQAEKSLPVVQATGLTNYFDDQRFGSFIPGHSFIAEHWIRREYERALWLMFAEPRAEDGRDERQQREILRTHWNQWSQCKQELERSHRRSIVTFLDDRPGDFKGAWERVNADLRGLCLSAFQSYLWNAIVDGLIRERLPDESRREIQIVTGALACPDLVEKQMMGDLSELEIPLPSARLLKQTINDPNVLEMVQTGVEKLGWQLEAIKVQTPRDRFFSRGLRALTVPVNDLTWSFSDDDLFENRDKLELKFTLPKGSYATMLIKQIMPSVDPD</sequence>
<organism evidence="4 5">
    <name type="scientific">Thalassoglobus neptunius</name>
    <dbReference type="NCBI Taxonomy" id="1938619"/>
    <lineage>
        <taxon>Bacteria</taxon>
        <taxon>Pseudomonadati</taxon>
        <taxon>Planctomycetota</taxon>
        <taxon>Planctomycetia</taxon>
        <taxon>Planctomycetales</taxon>
        <taxon>Planctomycetaceae</taxon>
        <taxon>Thalassoglobus</taxon>
    </lineage>
</organism>
<dbReference type="EC" id="5.4.99.27" evidence="4"/>
<dbReference type="Gene3D" id="3.30.70.3160">
    <property type="match status" value="1"/>
</dbReference>
<reference evidence="4 5" key="1">
    <citation type="submission" date="2019-02" db="EMBL/GenBank/DDBJ databases">
        <title>Deep-cultivation of Planctomycetes and their phenomic and genomic characterization uncovers novel biology.</title>
        <authorList>
            <person name="Wiegand S."/>
            <person name="Jogler M."/>
            <person name="Boedeker C."/>
            <person name="Pinto D."/>
            <person name="Vollmers J."/>
            <person name="Rivas-Marin E."/>
            <person name="Kohn T."/>
            <person name="Peeters S.H."/>
            <person name="Heuer A."/>
            <person name="Rast P."/>
            <person name="Oberbeckmann S."/>
            <person name="Bunk B."/>
            <person name="Jeske O."/>
            <person name="Meyerdierks A."/>
            <person name="Storesund J.E."/>
            <person name="Kallscheuer N."/>
            <person name="Luecker S."/>
            <person name="Lage O.M."/>
            <person name="Pohl T."/>
            <person name="Merkel B.J."/>
            <person name="Hornburger P."/>
            <person name="Mueller R.-W."/>
            <person name="Bruemmer F."/>
            <person name="Labrenz M."/>
            <person name="Spormann A.M."/>
            <person name="Op Den Camp H."/>
            <person name="Overmann J."/>
            <person name="Amann R."/>
            <person name="Jetten M.S.M."/>
            <person name="Mascher T."/>
            <person name="Medema M.H."/>
            <person name="Devos D.P."/>
            <person name="Kaster A.-K."/>
            <person name="Ovreas L."/>
            <person name="Rohde M."/>
            <person name="Galperin M.Y."/>
            <person name="Jogler C."/>
        </authorList>
    </citation>
    <scope>NUCLEOTIDE SEQUENCE [LARGE SCALE GENOMIC DNA]</scope>
    <source>
        <strain evidence="4 5">KOR42</strain>
    </source>
</reference>
<comment type="similarity">
    <text evidence="1">Belongs to the pseudouridine synthase TruD family.</text>
</comment>
<keyword evidence="2 4" id="KW-0413">Isomerase</keyword>
<comment type="caution">
    <text evidence="4">The sequence shown here is derived from an EMBL/GenBank/DDBJ whole genome shotgun (WGS) entry which is preliminary data.</text>
</comment>
<gene>
    <name evidence="4" type="primary">truD_2</name>
    <name evidence="4" type="ORF">KOR42_43530</name>
</gene>
<dbReference type="Proteomes" id="UP000317243">
    <property type="component" value="Unassembled WGS sequence"/>
</dbReference>
<dbReference type="InterPro" id="IPR001656">
    <property type="entry name" value="PsdUridine_synth_TruD"/>
</dbReference>
<dbReference type="GO" id="GO:0001522">
    <property type="term" value="P:pseudouridine synthesis"/>
    <property type="evidence" value="ECO:0007669"/>
    <property type="project" value="InterPro"/>
</dbReference>
<dbReference type="InterPro" id="IPR011760">
    <property type="entry name" value="PsdUridine_synth_TruD_insert"/>
</dbReference>
<dbReference type="Pfam" id="PF01142">
    <property type="entry name" value="TruD"/>
    <property type="match status" value="1"/>
</dbReference>
<dbReference type="PANTHER" id="PTHR13326">
    <property type="entry name" value="TRNA PSEUDOURIDINE SYNTHASE D"/>
    <property type="match status" value="1"/>
</dbReference>
<keyword evidence="5" id="KW-1185">Reference proteome</keyword>
<dbReference type="GO" id="GO:0160150">
    <property type="term" value="F:tRNA pseudouridine(13) synthase activity"/>
    <property type="evidence" value="ECO:0007669"/>
    <property type="project" value="UniProtKB-EC"/>
</dbReference>